<evidence type="ECO:0000313" key="2">
    <source>
        <dbReference type="EMBL" id="MFC0626832.1"/>
    </source>
</evidence>
<name>A0ABV6QQC0_9ACTN</name>
<dbReference type="SUPFAM" id="SSF47413">
    <property type="entry name" value="lambda repressor-like DNA-binding domains"/>
    <property type="match status" value="1"/>
</dbReference>
<proteinExistence type="predicted"/>
<sequence>MVSGSTFGDLLRQLRTAADLTQDQLGARAGLSAQTVSTLERGTRSKPRRETVLLIANAFQLSADETEHLLRSSRHTDMEQTGSTPIQTGASGIVPRTLPPVTADFTGRTREAAAVRAQLDRSTGSSGLIVITGMGGVGKTSLALQVAHEMAPTFADGQLYVDLGGFATGGPTSSIDAIAILLGALGVSAADIPADPALAIGRYRSLVADRRILLVLDNALDARHVEPLLPTSAGSAAIITSRRALVVAGAGQIRLDTFTEAEAVAMLAQTSGRSLDEDLQAAKEIAQHCGRLPLALRIVGARLAARPFWSVTAMRDRLADDRRQLDELEHHDLGVRRSLAISIDQLTSSDDERDRQAAATVRLLPSAPGQDFSTEVAAAWIDRDPSSTEHLLERLVDNALLESHSPGRYRFHDLIRAYLRELGAPKDHQHASLTRALRLYARHAWQASDRSWGIDERLTWYDDLTLGTVASFADVATAAAADWLGLERRNLLEAVSAATTEHDALIVQLGIGLMPRYMDLAMQADAAAVNATAQQAAIRLGDLAAQAVLLHDAGAILFETGHPDEGLDRFERALILAREADDHVAEAMVLRNLTHVYAIVRRLDDSIAAGERGLALLRRPDVPPRASQMHMYLGVAHGLRGDTERELACFERAIALVEQNPAEFRRRHNVYKHIGMAHRRADRLEESARLLRLSVKAAEAAVQLPNRCVGLVELARTQLAQDRPAEALDTIQESVEQARAINVQSLEARALYVMGVVLQARGDSAQAEICWRTARSMYEGLGLTIAARELDEVLSNSAQDLGKHLHWYDGPMIRQR</sequence>
<gene>
    <name evidence="2" type="ORF">ACFFGN_22320</name>
</gene>
<dbReference type="InterPro" id="IPR042197">
    <property type="entry name" value="Apaf_helical"/>
</dbReference>
<evidence type="ECO:0000313" key="3">
    <source>
        <dbReference type="Proteomes" id="UP001589890"/>
    </source>
</evidence>
<dbReference type="InterPro" id="IPR010982">
    <property type="entry name" value="Lambda_DNA-bd_dom_sf"/>
</dbReference>
<dbReference type="InterPro" id="IPR001387">
    <property type="entry name" value="Cro/C1-type_HTH"/>
</dbReference>
<reference evidence="2 3" key="1">
    <citation type="submission" date="2024-09" db="EMBL/GenBank/DDBJ databases">
        <authorList>
            <person name="Sun Q."/>
            <person name="Mori K."/>
        </authorList>
    </citation>
    <scope>NUCLEOTIDE SEQUENCE [LARGE SCALE GENOMIC DNA]</scope>
    <source>
        <strain evidence="2 3">CGMCC 1.15906</strain>
    </source>
</reference>
<dbReference type="PRINTS" id="PR00364">
    <property type="entry name" value="DISEASERSIST"/>
</dbReference>
<dbReference type="InterPro" id="IPR027417">
    <property type="entry name" value="P-loop_NTPase"/>
</dbReference>
<dbReference type="Gene3D" id="1.10.8.430">
    <property type="entry name" value="Helical domain of apoptotic protease-activating factors"/>
    <property type="match status" value="1"/>
</dbReference>
<dbReference type="InterPro" id="IPR011990">
    <property type="entry name" value="TPR-like_helical_dom_sf"/>
</dbReference>
<feature type="domain" description="HTH cro/C1-type" evidence="1">
    <location>
        <begin position="11"/>
        <end position="66"/>
    </location>
</feature>
<dbReference type="Pfam" id="PF13424">
    <property type="entry name" value="TPR_12"/>
    <property type="match status" value="1"/>
</dbReference>
<dbReference type="CDD" id="cd00093">
    <property type="entry name" value="HTH_XRE"/>
    <property type="match status" value="1"/>
</dbReference>
<dbReference type="SMART" id="SM00028">
    <property type="entry name" value="TPR"/>
    <property type="match status" value="6"/>
</dbReference>
<dbReference type="InterPro" id="IPR019734">
    <property type="entry name" value="TPR_rpt"/>
</dbReference>
<evidence type="ECO:0000259" key="1">
    <source>
        <dbReference type="PROSITE" id="PS50943"/>
    </source>
</evidence>
<comment type="caution">
    <text evidence="2">The sequence shown here is derived from an EMBL/GenBank/DDBJ whole genome shotgun (WGS) entry which is preliminary data.</text>
</comment>
<dbReference type="Gene3D" id="1.10.260.40">
    <property type="entry name" value="lambda repressor-like DNA-binding domains"/>
    <property type="match status" value="1"/>
</dbReference>
<dbReference type="PROSITE" id="PS50943">
    <property type="entry name" value="HTH_CROC1"/>
    <property type="match status" value="1"/>
</dbReference>
<dbReference type="SUPFAM" id="SSF52540">
    <property type="entry name" value="P-loop containing nucleoside triphosphate hydrolases"/>
    <property type="match status" value="1"/>
</dbReference>
<dbReference type="SMART" id="SM00530">
    <property type="entry name" value="HTH_XRE"/>
    <property type="match status" value="1"/>
</dbReference>
<dbReference type="RefSeq" id="WP_380050867.1">
    <property type="nucleotide sequence ID" value="NZ_JBHLTC010000029.1"/>
</dbReference>
<dbReference type="Pfam" id="PF00931">
    <property type="entry name" value="NB-ARC"/>
    <property type="match status" value="1"/>
</dbReference>
<dbReference type="InterPro" id="IPR002182">
    <property type="entry name" value="NB-ARC"/>
</dbReference>
<dbReference type="EMBL" id="JBHLTC010000029">
    <property type="protein sequence ID" value="MFC0626832.1"/>
    <property type="molecule type" value="Genomic_DNA"/>
</dbReference>
<organism evidence="2 3">
    <name type="scientific">Kribbella deserti</name>
    <dbReference type="NCBI Taxonomy" id="1926257"/>
    <lineage>
        <taxon>Bacteria</taxon>
        <taxon>Bacillati</taxon>
        <taxon>Actinomycetota</taxon>
        <taxon>Actinomycetes</taxon>
        <taxon>Propionibacteriales</taxon>
        <taxon>Kribbellaceae</taxon>
        <taxon>Kribbella</taxon>
    </lineage>
</organism>
<accession>A0ABV6QQC0</accession>
<dbReference type="SUPFAM" id="SSF48452">
    <property type="entry name" value="TPR-like"/>
    <property type="match status" value="2"/>
</dbReference>
<dbReference type="Proteomes" id="UP001589890">
    <property type="component" value="Unassembled WGS sequence"/>
</dbReference>
<protein>
    <submittedName>
        <fullName evidence="2">Tetratricopeptide repeat protein</fullName>
    </submittedName>
</protein>
<dbReference type="Gene3D" id="3.40.50.300">
    <property type="entry name" value="P-loop containing nucleotide triphosphate hydrolases"/>
    <property type="match status" value="1"/>
</dbReference>
<keyword evidence="3" id="KW-1185">Reference proteome</keyword>
<dbReference type="Pfam" id="PF13560">
    <property type="entry name" value="HTH_31"/>
    <property type="match status" value="1"/>
</dbReference>
<dbReference type="Gene3D" id="1.25.40.10">
    <property type="entry name" value="Tetratricopeptide repeat domain"/>
    <property type="match status" value="1"/>
</dbReference>
<dbReference type="PANTHER" id="PTHR47691:SF3">
    <property type="entry name" value="HTH-TYPE TRANSCRIPTIONAL REGULATOR RV0890C-RELATED"/>
    <property type="match status" value="1"/>
</dbReference>
<dbReference type="PANTHER" id="PTHR47691">
    <property type="entry name" value="REGULATOR-RELATED"/>
    <property type="match status" value="1"/>
</dbReference>